<dbReference type="EMBL" id="CAMGYJ010000004">
    <property type="protein sequence ID" value="CAI0401845.1"/>
    <property type="molecule type" value="Genomic_DNA"/>
</dbReference>
<comment type="caution">
    <text evidence="2">The sequence shown here is derived from an EMBL/GenBank/DDBJ whole genome shotgun (WGS) entry which is preliminary data.</text>
</comment>
<protein>
    <submittedName>
        <fullName evidence="2">Uncharacterized protein</fullName>
    </submittedName>
</protein>
<proteinExistence type="predicted"/>
<feature type="region of interest" description="Disordered" evidence="1">
    <location>
        <begin position="1"/>
        <end position="27"/>
    </location>
</feature>
<accession>A0AAV0IYW3</accession>
<evidence type="ECO:0000313" key="3">
    <source>
        <dbReference type="Proteomes" id="UP001154282"/>
    </source>
</evidence>
<gene>
    <name evidence="2" type="ORF">LITE_LOCUS11368</name>
</gene>
<dbReference type="AlphaFoldDB" id="A0AAV0IYW3"/>
<evidence type="ECO:0000313" key="2">
    <source>
        <dbReference type="EMBL" id="CAI0401845.1"/>
    </source>
</evidence>
<organism evidence="2 3">
    <name type="scientific">Linum tenue</name>
    <dbReference type="NCBI Taxonomy" id="586396"/>
    <lineage>
        <taxon>Eukaryota</taxon>
        <taxon>Viridiplantae</taxon>
        <taxon>Streptophyta</taxon>
        <taxon>Embryophyta</taxon>
        <taxon>Tracheophyta</taxon>
        <taxon>Spermatophyta</taxon>
        <taxon>Magnoliopsida</taxon>
        <taxon>eudicotyledons</taxon>
        <taxon>Gunneridae</taxon>
        <taxon>Pentapetalae</taxon>
        <taxon>rosids</taxon>
        <taxon>fabids</taxon>
        <taxon>Malpighiales</taxon>
        <taxon>Linaceae</taxon>
        <taxon>Linum</taxon>
    </lineage>
</organism>
<reference evidence="2" key="1">
    <citation type="submission" date="2022-08" db="EMBL/GenBank/DDBJ databases">
        <authorList>
            <person name="Gutierrez-Valencia J."/>
        </authorList>
    </citation>
    <scope>NUCLEOTIDE SEQUENCE</scope>
</reference>
<evidence type="ECO:0000256" key="1">
    <source>
        <dbReference type="SAM" id="MobiDB-lite"/>
    </source>
</evidence>
<sequence length="71" mass="8161">MKMPVSSIAPAAGTELGNPNDCGGRRRRREELRWAVRSQVELGPEAAQCFDLGVRRCRRWENDEHSRLPER</sequence>
<dbReference type="Proteomes" id="UP001154282">
    <property type="component" value="Unassembled WGS sequence"/>
</dbReference>
<keyword evidence="3" id="KW-1185">Reference proteome</keyword>
<feature type="non-terminal residue" evidence="2">
    <location>
        <position position="71"/>
    </location>
</feature>
<name>A0AAV0IYW3_9ROSI</name>